<dbReference type="OMA" id="WHGWIHH"/>
<comment type="similarity">
    <text evidence="1 2">Belongs to the complex I NDUFA12 subunit family.</text>
</comment>
<sequence>MSYLGLDKFQNFMKIIKAHGGFLQSFIKLNRIDDLKLGKLVGSDRFGNKYYENDSYFYGRNRWVIYSDRFGYDYDASHVDPQWYGWLHYKTDILPYEDPSRPKHKWLAKESYNMTGTDKQYVPYSTTKPKIQSWVPPKSKK</sequence>
<keyword evidence="3" id="KW-0560">Oxidoreductase</keyword>
<evidence type="ECO:0000256" key="2">
    <source>
        <dbReference type="RuleBase" id="RU363103"/>
    </source>
</evidence>
<reference evidence="3" key="1">
    <citation type="submission" date="2007-04" db="EMBL/GenBank/DDBJ databases">
        <title>Annotation of Pediculus humanus corporis strain USDA.</title>
        <authorList>
            <person name="Kirkness E."/>
            <person name="Hannick L."/>
            <person name="Hass B."/>
            <person name="Bruggner R."/>
            <person name="Lawson D."/>
            <person name="Bidwell S."/>
            <person name="Joardar V."/>
            <person name="Caler E."/>
            <person name="Walenz B."/>
            <person name="Inman J."/>
            <person name="Schobel S."/>
            <person name="Galinsky K."/>
            <person name="Amedeo P."/>
            <person name="Strausberg R."/>
        </authorList>
    </citation>
    <scope>NUCLEOTIDE SEQUENCE</scope>
    <source>
        <strain evidence="3">USDA</strain>
    </source>
</reference>
<dbReference type="GO" id="GO:0045271">
    <property type="term" value="C:respiratory chain complex I"/>
    <property type="evidence" value="ECO:0007669"/>
    <property type="project" value="InterPro"/>
</dbReference>
<evidence type="ECO:0000313" key="5">
    <source>
        <dbReference type="Proteomes" id="UP000009046"/>
    </source>
</evidence>
<dbReference type="GO" id="GO:0005743">
    <property type="term" value="C:mitochondrial inner membrane"/>
    <property type="evidence" value="ECO:0007669"/>
    <property type="project" value="UniProtKB-SubCell"/>
</dbReference>
<keyword evidence="3" id="KW-0830">Ubiquinone</keyword>
<keyword evidence="2" id="KW-0999">Mitochondrion inner membrane</keyword>
<dbReference type="OrthoDB" id="274641at2759"/>
<dbReference type="RefSeq" id="XP_002424454.1">
    <property type="nucleotide sequence ID" value="XM_002424409.1"/>
</dbReference>
<proteinExistence type="inferred from homology"/>
<keyword evidence="2" id="KW-0813">Transport</keyword>
<dbReference type="Pfam" id="PF05071">
    <property type="entry name" value="NDUFA12"/>
    <property type="match status" value="1"/>
</dbReference>
<dbReference type="KEGG" id="phu:Phum_PHUM129490"/>
<dbReference type="EMBL" id="DS235088">
    <property type="protein sequence ID" value="EEB11716.1"/>
    <property type="molecule type" value="Genomic_DNA"/>
</dbReference>
<organism>
    <name type="scientific">Pediculus humanus subsp. corporis</name>
    <name type="common">Body louse</name>
    <dbReference type="NCBI Taxonomy" id="121224"/>
    <lineage>
        <taxon>Eukaryota</taxon>
        <taxon>Metazoa</taxon>
        <taxon>Ecdysozoa</taxon>
        <taxon>Arthropoda</taxon>
        <taxon>Hexapoda</taxon>
        <taxon>Insecta</taxon>
        <taxon>Pterygota</taxon>
        <taxon>Neoptera</taxon>
        <taxon>Paraneoptera</taxon>
        <taxon>Psocodea</taxon>
        <taxon>Troctomorpha</taxon>
        <taxon>Phthiraptera</taxon>
        <taxon>Anoplura</taxon>
        <taxon>Pediculidae</taxon>
        <taxon>Pediculus</taxon>
    </lineage>
</organism>
<reference evidence="4" key="3">
    <citation type="submission" date="2021-02" db="UniProtKB">
        <authorList>
            <consortium name="EnsemblMetazoa"/>
        </authorList>
    </citation>
    <scope>IDENTIFICATION</scope>
    <source>
        <strain evidence="4">USDA</strain>
    </source>
</reference>
<dbReference type="EMBL" id="AAZO01001504">
    <property type="status" value="NOT_ANNOTATED_CDS"/>
    <property type="molecule type" value="Genomic_DNA"/>
</dbReference>
<comment type="subunit">
    <text evidence="2">Complex I is composed of 45 different subunits.</text>
</comment>
<name>E0VEB0_PEDHC</name>
<dbReference type="GO" id="GO:0016491">
    <property type="term" value="F:oxidoreductase activity"/>
    <property type="evidence" value="ECO:0007669"/>
    <property type="project" value="UniProtKB-KW"/>
</dbReference>
<dbReference type="GO" id="GO:0006979">
    <property type="term" value="P:response to oxidative stress"/>
    <property type="evidence" value="ECO:0007669"/>
    <property type="project" value="TreeGrafter"/>
</dbReference>
<comment type="function">
    <text evidence="2">Accessory subunit of the mitochondrial membrane respiratory chain NADH dehydrogenase (Complex I), that is believed not to be involved in catalysis. Complex I functions in the transfer of electrons from NADH to the respiratory chain. The immediate electron acceptor for the enzyme is believed to be ubiquinone.</text>
</comment>
<comment type="subcellular location">
    <subcellularLocation>
        <location evidence="2">Mitochondrion inner membrane</location>
        <topology evidence="2">Peripheral membrane protein</topology>
        <orientation evidence="2">Matrix side</orientation>
    </subcellularLocation>
</comment>
<keyword evidence="2" id="KW-0679">Respiratory chain</keyword>
<keyword evidence="2" id="KW-0249">Electron transport</keyword>
<dbReference type="PANTHER" id="PTHR12910:SF2">
    <property type="entry name" value="NADH DEHYDROGENASE [UBIQUINONE] 1 ALPHA SUBCOMPLEX SUBUNIT 12"/>
    <property type="match status" value="1"/>
</dbReference>
<dbReference type="Proteomes" id="UP000009046">
    <property type="component" value="Unassembled WGS sequence"/>
</dbReference>
<protein>
    <recommendedName>
        <fullName evidence="2">NADH dehydrogenase [ubiquinone] 1 alpha subcomplex subunit 12</fullName>
    </recommendedName>
</protein>
<dbReference type="GeneID" id="8234073"/>
<evidence type="ECO:0000313" key="3">
    <source>
        <dbReference type="EMBL" id="EEB11716.1"/>
    </source>
</evidence>
<keyword evidence="2" id="KW-0496">Mitochondrion</keyword>
<dbReference type="STRING" id="121224.E0VEB0"/>
<keyword evidence="5" id="KW-1185">Reference proteome</keyword>
<keyword evidence="2" id="KW-0472">Membrane</keyword>
<dbReference type="HOGENOM" id="CLU_110455_1_1_1"/>
<dbReference type="VEuPathDB" id="VectorBase:PHUM129490"/>
<evidence type="ECO:0000256" key="1">
    <source>
        <dbReference type="ARBA" id="ARBA00007355"/>
    </source>
</evidence>
<dbReference type="InParanoid" id="E0VEB0"/>
<dbReference type="FunCoup" id="E0VEB0">
    <property type="interactions" value="855"/>
</dbReference>
<dbReference type="InterPro" id="IPR007763">
    <property type="entry name" value="NDUFA12"/>
</dbReference>
<dbReference type="EnsemblMetazoa" id="PHUM129490-RA">
    <property type="protein sequence ID" value="PHUM129490-PA"/>
    <property type="gene ID" value="PHUM129490"/>
</dbReference>
<dbReference type="AlphaFoldDB" id="E0VEB0"/>
<dbReference type="PANTHER" id="PTHR12910">
    <property type="entry name" value="NADH-UBIQUINONE OXIDOREDUCTASE SUBUNIT B17.2"/>
    <property type="match status" value="1"/>
</dbReference>
<reference evidence="3" key="2">
    <citation type="submission" date="2007-04" db="EMBL/GenBank/DDBJ databases">
        <title>The genome of the human body louse.</title>
        <authorList>
            <consortium name="The Human Body Louse Genome Consortium"/>
            <person name="Kirkness E."/>
            <person name="Walenz B."/>
            <person name="Hass B."/>
            <person name="Bruggner R."/>
            <person name="Strausberg R."/>
        </authorList>
    </citation>
    <scope>NUCLEOTIDE SEQUENCE</scope>
    <source>
        <strain evidence="3">USDA</strain>
    </source>
</reference>
<evidence type="ECO:0000313" key="4">
    <source>
        <dbReference type="EnsemblMetazoa" id="PHUM129490-PA"/>
    </source>
</evidence>
<dbReference type="CTD" id="8234073"/>
<gene>
    <name evidence="4" type="primary">8234073</name>
    <name evidence="3" type="ORF">Phum_PHUM129490</name>
</gene>
<accession>E0VEB0</accession>
<dbReference type="eggNOG" id="KOG3382">
    <property type="taxonomic scope" value="Eukaryota"/>
</dbReference>